<name>F6HXS5_VITVI</name>
<reference evidence="2" key="1">
    <citation type="journal article" date="2007" name="Nature">
        <title>The grapevine genome sequence suggests ancestral hexaploidization in major angiosperm phyla.</title>
        <authorList>
            <consortium name="The French-Italian Public Consortium for Grapevine Genome Characterization."/>
            <person name="Jaillon O."/>
            <person name="Aury J.-M."/>
            <person name="Noel B."/>
            <person name="Policriti A."/>
            <person name="Clepet C."/>
            <person name="Casagrande A."/>
            <person name="Choisne N."/>
            <person name="Aubourg S."/>
            <person name="Vitulo N."/>
            <person name="Jubin C."/>
            <person name="Vezzi A."/>
            <person name="Legeai F."/>
            <person name="Hugueney P."/>
            <person name="Dasilva C."/>
            <person name="Horner D."/>
            <person name="Mica E."/>
            <person name="Jublot D."/>
            <person name="Poulain J."/>
            <person name="Bruyere C."/>
            <person name="Billault A."/>
            <person name="Segurens B."/>
            <person name="Gouyvenoux M."/>
            <person name="Ugarte E."/>
            <person name="Cattonaro F."/>
            <person name="Anthouard V."/>
            <person name="Vico V."/>
            <person name="Del Fabbro C."/>
            <person name="Alaux M."/>
            <person name="Di Gaspero G."/>
            <person name="Dumas V."/>
            <person name="Felice N."/>
            <person name="Paillard S."/>
            <person name="Juman I."/>
            <person name="Moroldo M."/>
            <person name="Scalabrin S."/>
            <person name="Canaguier A."/>
            <person name="Le Clainche I."/>
            <person name="Malacrida G."/>
            <person name="Durand E."/>
            <person name="Pesole G."/>
            <person name="Laucou V."/>
            <person name="Chatelet P."/>
            <person name="Merdinoglu D."/>
            <person name="Delledonne M."/>
            <person name="Pezzotti M."/>
            <person name="Lecharny A."/>
            <person name="Scarpelli C."/>
            <person name="Artiguenave F."/>
            <person name="Pe M.E."/>
            <person name="Valle G."/>
            <person name="Morgante M."/>
            <person name="Caboche M."/>
            <person name="Adam-Blondon A.-F."/>
            <person name="Weissenbach J."/>
            <person name="Quetier F."/>
            <person name="Wincker P."/>
        </authorList>
    </citation>
    <scope>NUCLEOTIDE SEQUENCE [LARGE SCALE GENOMIC DNA]</scope>
    <source>
        <strain evidence="2">cv. Pinot noir / PN40024</strain>
    </source>
</reference>
<keyword evidence="2" id="KW-1185">Reference proteome</keyword>
<sequence>MDVLQSTTNPSLQAELRERTEQYNQLWLGCQRQFAEMERLHLHANQ</sequence>
<dbReference type="InParanoid" id="F6HXS5"/>
<evidence type="ECO:0000313" key="1">
    <source>
        <dbReference type="EMBL" id="CCB59706.1"/>
    </source>
</evidence>
<dbReference type="Proteomes" id="UP000009183">
    <property type="component" value="Chromosome 9"/>
</dbReference>
<dbReference type="HOGENOM" id="CLU_3192428_0_0_1"/>
<accession>F6HXS5</accession>
<proteinExistence type="predicted"/>
<dbReference type="EMBL" id="FN596494">
    <property type="protein sequence ID" value="CCB59706.1"/>
    <property type="molecule type" value="Genomic_DNA"/>
</dbReference>
<organism evidence="1 2">
    <name type="scientific">Vitis vinifera</name>
    <name type="common">Grape</name>
    <dbReference type="NCBI Taxonomy" id="29760"/>
    <lineage>
        <taxon>Eukaryota</taxon>
        <taxon>Viridiplantae</taxon>
        <taxon>Streptophyta</taxon>
        <taxon>Embryophyta</taxon>
        <taxon>Tracheophyta</taxon>
        <taxon>Spermatophyta</taxon>
        <taxon>Magnoliopsida</taxon>
        <taxon>eudicotyledons</taxon>
        <taxon>Gunneridae</taxon>
        <taxon>Pentapetalae</taxon>
        <taxon>rosids</taxon>
        <taxon>Vitales</taxon>
        <taxon>Vitaceae</taxon>
        <taxon>Viteae</taxon>
        <taxon>Vitis</taxon>
    </lineage>
</organism>
<dbReference type="AlphaFoldDB" id="F6HXS5"/>
<gene>
    <name evidence="1" type="ordered locus">VIT_09s0002g08910</name>
</gene>
<dbReference type="PANTHER" id="PTHR35766:SF1">
    <property type="entry name" value="OS08G0543600 PROTEIN"/>
    <property type="match status" value="1"/>
</dbReference>
<evidence type="ECO:0000313" key="2">
    <source>
        <dbReference type="Proteomes" id="UP000009183"/>
    </source>
</evidence>
<protein>
    <submittedName>
        <fullName evidence="1">Uncharacterized protein</fullName>
    </submittedName>
</protein>
<dbReference type="PaxDb" id="29760-VIT_09s0002g08910.t01"/>
<dbReference type="PANTHER" id="PTHR35766">
    <property type="entry name" value="OS08G0543600 PROTEIN"/>
    <property type="match status" value="1"/>
</dbReference>